<dbReference type="AlphaFoldDB" id="A0A2G5V7H0"/>
<dbReference type="EMBL" id="PDUG01000002">
    <property type="protein sequence ID" value="PIC47735.1"/>
    <property type="molecule type" value="Genomic_DNA"/>
</dbReference>
<accession>A0A2G5V7H0</accession>
<gene>
    <name evidence="2" type="primary">Cnig_chr_II.g6978</name>
    <name evidence="2" type="ORF">B9Z55_006978</name>
</gene>
<dbReference type="Gene3D" id="3.30.710.10">
    <property type="entry name" value="Potassium Channel Kv1.1, Chain A"/>
    <property type="match status" value="1"/>
</dbReference>
<protein>
    <recommendedName>
        <fullName evidence="1">BTB domain-containing protein</fullName>
    </recommendedName>
</protein>
<dbReference type="OrthoDB" id="6102704at2759"/>
<evidence type="ECO:0000313" key="3">
    <source>
        <dbReference type="Proteomes" id="UP000230233"/>
    </source>
</evidence>
<dbReference type="PROSITE" id="PS50097">
    <property type="entry name" value="BTB"/>
    <property type="match status" value="1"/>
</dbReference>
<dbReference type="STRING" id="1611254.A0A2G5V7H0"/>
<sequence length="312" mass="35637">MFSNVSFFFQINNATARTMTTKVIAYKSGQATVNGNASVLETAERDGIKYTCNGYVNAYYQAVFTWKFDWEDLKSQGVDRLAGQLIVKSVAGQWQQHKIDIDWTETNQSVSAALGGQATYYAFTFEYNLTAHYTEIPPHEKVSYDEIFVASEKTDVILVVEGKKLHVNKTFLSIHSDYFSTLFSANFKEGQMKEIEIKEVSYEDFGLLLSSFHPNQEFPNDTTVEKLLEMATRFQVLSVIGAVEHHLLNNSKIEYEKMIHLADEYVMPKLLKKLIGQMNSLEKARKLEKSPEFEKLSDRTRSLILGRLLKSV</sequence>
<proteinExistence type="predicted"/>
<dbReference type="InterPro" id="IPR011333">
    <property type="entry name" value="SKP1/BTB/POZ_sf"/>
</dbReference>
<evidence type="ECO:0000313" key="2">
    <source>
        <dbReference type="EMBL" id="PIC47735.1"/>
    </source>
</evidence>
<dbReference type="Pfam" id="PF00651">
    <property type="entry name" value="BTB"/>
    <property type="match status" value="1"/>
</dbReference>
<comment type="caution">
    <text evidence="2">The sequence shown here is derived from an EMBL/GenBank/DDBJ whole genome shotgun (WGS) entry which is preliminary data.</text>
</comment>
<name>A0A2G5V7H0_9PELO</name>
<feature type="domain" description="BTB" evidence="1">
    <location>
        <begin position="154"/>
        <end position="221"/>
    </location>
</feature>
<dbReference type="CDD" id="cd18186">
    <property type="entry name" value="BTB_POZ_ZBTB_KLHL-like"/>
    <property type="match status" value="1"/>
</dbReference>
<dbReference type="PANTHER" id="PTHR22744">
    <property type="entry name" value="HELIX LOOP HELIX PROTEIN 21-RELATED"/>
    <property type="match status" value="1"/>
</dbReference>
<dbReference type="PANTHER" id="PTHR22744:SF14">
    <property type="entry name" value="BTB DOMAIN-CONTAINING PROTEIN-RELATED"/>
    <property type="match status" value="1"/>
</dbReference>
<dbReference type="SUPFAM" id="SSF54695">
    <property type="entry name" value="POZ domain"/>
    <property type="match status" value="1"/>
</dbReference>
<organism evidence="2 3">
    <name type="scientific">Caenorhabditis nigoni</name>
    <dbReference type="NCBI Taxonomy" id="1611254"/>
    <lineage>
        <taxon>Eukaryota</taxon>
        <taxon>Metazoa</taxon>
        <taxon>Ecdysozoa</taxon>
        <taxon>Nematoda</taxon>
        <taxon>Chromadorea</taxon>
        <taxon>Rhabditida</taxon>
        <taxon>Rhabditina</taxon>
        <taxon>Rhabditomorpha</taxon>
        <taxon>Rhabditoidea</taxon>
        <taxon>Rhabditidae</taxon>
        <taxon>Peloderinae</taxon>
        <taxon>Caenorhabditis</taxon>
    </lineage>
</organism>
<dbReference type="SMART" id="SM00225">
    <property type="entry name" value="BTB"/>
    <property type="match status" value="1"/>
</dbReference>
<dbReference type="InterPro" id="IPR000210">
    <property type="entry name" value="BTB/POZ_dom"/>
</dbReference>
<reference evidence="3" key="1">
    <citation type="submission" date="2017-10" db="EMBL/GenBank/DDBJ databases">
        <title>Rapid genome shrinkage in a self-fertile nematode reveals novel sperm competition proteins.</title>
        <authorList>
            <person name="Yin D."/>
            <person name="Schwarz E.M."/>
            <person name="Thomas C.G."/>
            <person name="Felde R.L."/>
            <person name="Korf I.F."/>
            <person name="Cutter A.D."/>
            <person name="Schartner C.M."/>
            <person name="Ralston E.J."/>
            <person name="Meyer B.J."/>
            <person name="Haag E.S."/>
        </authorList>
    </citation>
    <scope>NUCLEOTIDE SEQUENCE [LARGE SCALE GENOMIC DNA]</scope>
    <source>
        <strain evidence="3">JU1422</strain>
    </source>
</reference>
<keyword evidence="3" id="KW-1185">Reference proteome</keyword>
<evidence type="ECO:0000259" key="1">
    <source>
        <dbReference type="PROSITE" id="PS50097"/>
    </source>
</evidence>
<dbReference type="Proteomes" id="UP000230233">
    <property type="component" value="Chromosome II"/>
</dbReference>